<dbReference type="Pfam" id="PF10988">
    <property type="entry name" value="DUF2807"/>
    <property type="match status" value="1"/>
</dbReference>
<name>A0A327QF04_9BACT</name>
<dbReference type="RefSeq" id="WP_148707359.1">
    <property type="nucleotide sequence ID" value="NZ_QLLL01000006.1"/>
</dbReference>
<dbReference type="AlphaFoldDB" id="A0A327QF04"/>
<evidence type="ECO:0000259" key="1">
    <source>
        <dbReference type="Pfam" id="PF10988"/>
    </source>
</evidence>
<dbReference type="Gene3D" id="2.160.20.120">
    <property type="match status" value="1"/>
</dbReference>
<dbReference type="InterPro" id="IPR021255">
    <property type="entry name" value="DUF2807"/>
</dbReference>
<accession>A0A327QF04</accession>
<reference evidence="2 3" key="1">
    <citation type="submission" date="2018-06" db="EMBL/GenBank/DDBJ databases">
        <title>Genomic Encyclopedia of Archaeal and Bacterial Type Strains, Phase II (KMG-II): from individual species to whole genera.</title>
        <authorList>
            <person name="Goeker M."/>
        </authorList>
    </citation>
    <scope>NUCLEOTIDE SEQUENCE [LARGE SCALE GENOMIC DNA]</scope>
    <source>
        <strain evidence="2 3">DSM 23857</strain>
    </source>
</reference>
<protein>
    <submittedName>
        <fullName evidence="2">Putative autotransporter adhesin-like protein</fullName>
    </submittedName>
</protein>
<proteinExistence type="predicted"/>
<comment type="caution">
    <text evidence="2">The sequence shown here is derived from an EMBL/GenBank/DDBJ whole genome shotgun (WGS) entry which is preliminary data.</text>
</comment>
<keyword evidence="3" id="KW-1185">Reference proteome</keyword>
<evidence type="ECO:0000313" key="2">
    <source>
        <dbReference type="EMBL" id="RAJ02458.1"/>
    </source>
</evidence>
<dbReference type="EMBL" id="QLLL01000006">
    <property type="protein sequence ID" value="RAJ02458.1"/>
    <property type="molecule type" value="Genomic_DNA"/>
</dbReference>
<feature type="domain" description="Putative auto-transporter adhesin head GIN" evidence="1">
    <location>
        <begin position="44"/>
        <end position="224"/>
    </location>
</feature>
<organism evidence="2 3">
    <name type="scientific">Chitinophaga skermanii</name>
    <dbReference type="NCBI Taxonomy" id="331697"/>
    <lineage>
        <taxon>Bacteria</taxon>
        <taxon>Pseudomonadati</taxon>
        <taxon>Bacteroidota</taxon>
        <taxon>Chitinophagia</taxon>
        <taxon>Chitinophagales</taxon>
        <taxon>Chitinophagaceae</taxon>
        <taxon>Chitinophaga</taxon>
    </lineage>
</organism>
<dbReference type="OrthoDB" id="5585143at2"/>
<sequence length="243" mass="26845">MKTSWQRLVALACVCACISFRNVQEPIKGDGQIKRTLQKLPEINQLQIDGEFRIYLQNTQTNEIQVETDSNLLPFIETKVVGTKLQIHNKDGLVLKPSKKMGIKIYISAQQFHQVQCSGQVILSGNTVINSNDLQIDLSGDSKAELEVITNTLHAVLSGNSELQLMGTSTFANYQAADKSKLDAEALHVHDVEVEVKGKAKVIVHAIEKLTVGVFEQASLEYAGISSVKEKPGGNGRLRRKYE</sequence>
<dbReference type="Proteomes" id="UP000249547">
    <property type="component" value="Unassembled WGS sequence"/>
</dbReference>
<gene>
    <name evidence="2" type="ORF">LX64_03476</name>
</gene>
<evidence type="ECO:0000313" key="3">
    <source>
        <dbReference type="Proteomes" id="UP000249547"/>
    </source>
</evidence>